<comment type="caution">
    <text evidence="2">The sequence shown here is derived from an EMBL/GenBank/DDBJ whole genome shotgun (WGS) entry which is preliminary data.</text>
</comment>
<dbReference type="EMBL" id="BPLQ01005375">
    <property type="protein sequence ID" value="GIY14526.1"/>
    <property type="molecule type" value="Genomic_DNA"/>
</dbReference>
<evidence type="ECO:0000256" key="1">
    <source>
        <dbReference type="SAM" id="MobiDB-lite"/>
    </source>
</evidence>
<organism evidence="2 3">
    <name type="scientific">Caerostris darwini</name>
    <dbReference type="NCBI Taxonomy" id="1538125"/>
    <lineage>
        <taxon>Eukaryota</taxon>
        <taxon>Metazoa</taxon>
        <taxon>Ecdysozoa</taxon>
        <taxon>Arthropoda</taxon>
        <taxon>Chelicerata</taxon>
        <taxon>Arachnida</taxon>
        <taxon>Araneae</taxon>
        <taxon>Araneomorphae</taxon>
        <taxon>Entelegynae</taxon>
        <taxon>Araneoidea</taxon>
        <taxon>Araneidae</taxon>
        <taxon>Caerostris</taxon>
    </lineage>
</organism>
<feature type="compositionally biased region" description="Polar residues" evidence="1">
    <location>
        <begin position="36"/>
        <end position="51"/>
    </location>
</feature>
<accession>A0AAV4R1S7</accession>
<dbReference type="Proteomes" id="UP001054837">
    <property type="component" value="Unassembled WGS sequence"/>
</dbReference>
<proteinExistence type="predicted"/>
<feature type="region of interest" description="Disordered" evidence="1">
    <location>
        <begin position="103"/>
        <end position="133"/>
    </location>
</feature>
<evidence type="ECO:0000313" key="2">
    <source>
        <dbReference type="EMBL" id="GIY14526.1"/>
    </source>
</evidence>
<gene>
    <name evidence="2" type="primary">AVEN_238068_1</name>
    <name evidence="2" type="ORF">CDAR_184461</name>
</gene>
<dbReference type="AlphaFoldDB" id="A0AAV4R1S7"/>
<keyword evidence="3" id="KW-1185">Reference proteome</keyword>
<evidence type="ECO:0000313" key="3">
    <source>
        <dbReference type="Proteomes" id="UP001054837"/>
    </source>
</evidence>
<feature type="compositionally biased region" description="Low complexity" evidence="1">
    <location>
        <begin position="7"/>
        <end position="18"/>
    </location>
</feature>
<feature type="compositionally biased region" description="Polar residues" evidence="1">
    <location>
        <begin position="104"/>
        <end position="114"/>
    </location>
</feature>
<name>A0AAV4R1S7_9ARAC</name>
<protein>
    <submittedName>
        <fullName evidence="2">Uncharacterized protein</fullName>
    </submittedName>
</protein>
<reference evidence="2 3" key="1">
    <citation type="submission" date="2021-06" db="EMBL/GenBank/DDBJ databases">
        <title>Caerostris darwini draft genome.</title>
        <authorList>
            <person name="Kono N."/>
            <person name="Arakawa K."/>
        </authorList>
    </citation>
    <scope>NUCLEOTIDE SEQUENCE [LARGE SCALE GENOMIC DNA]</scope>
</reference>
<feature type="region of interest" description="Disordered" evidence="1">
    <location>
        <begin position="1"/>
        <end position="51"/>
    </location>
</feature>
<feature type="compositionally biased region" description="Acidic residues" evidence="1">
    <location>
        <begin position="120"/>
        <end position="133"/>
    </location>
</feature>
<sequence>MTRSYPLEESSLEGSLSSFREASQSTGHISFREDSQPTTPTSGTATFSSNSMLTTVEQHITFQAPKDTFTLDVPDEDEPSDFKSELATDSVVANNGVIQEELQHVNTGDSTNCSSHDDNDSKEDIEEVSGENQ</sequence>